<dbReference type="InterPro" id="IPR040079">
    <property type="entry name" value="Glutathione_S-Trfase"/>
</dbReference>
<dbReference type="Proteomes" id="UP000326241">
    <property type="component" value="Unassembled WGS sequence"/>
</dbReference>
<dbReference type="SFLD" id="SFLDS00019">
    <property type="entry name" value="Glutathione_Transferase_(cytos"/>
    <property type="match status" value="1"/>
</dbReference>
<accession>A0A5E6PE08</accession>
<gene>
    <name evidence="5" type="primary">gstB_1</name>
    <name evidence="5" type="ORF">PS624_00310</name>
</gene>
<protein>
    <submittedName>
        <fullName evidence="5">Glutathione S-transferase GstB</fullName>
        <ecNumber evidence="5">2.5.1.18</ecNumber>
    </submittedName>
</protein>
<dbReference type="CDD" id="cd03047">
    <property type="entry name" value="GST_N_2"/>
    <property type="match status" value="1"/>
</dbReference>
<dbReference type="RefSeq" id="WP_150773894.1">
    <property type="nucleotide sequence ID" value="NZ_CABVGZ010000002.1"/>
</dbReference>
<dbReference type="EMBL" id="CABVGZ010000002">
    <property type="protein sequence ID" value="VVM41668.1"/>
    <property type="molecule type" value="Genomic_DNA"/>
</dbReference>
<dbReference type="Gene3D" id="3.40.30.10">
    <property type="entry name" value="Glutaredoxin"/>
    <property type="match status" value="1"/>
</dbReference>
<evidence type="ECO:0000259" key="4">
    <source>
        <dbReference type="PROSITE" id="PS50405"/>
    </source>
</evidence>
<dbReference type="SFLD" id="SFLDG00358">
    <property type="entry name" value="Main_(cytGST)"/>
    <property type="match status" value="1"/>
</dbReference>
<evidence type="ECO:0000259" key="3">
    <source>
        <dbReference type="PROSITE" id="PS50404"/>
    </source>
</evidence>
<dbReference type="AlphaFoldDB" id="A0A5E6PE08"/>
<sequence>MLRILGKASSINVRKVLWTCAELQIPFTREDWGSGFKSTNDAAFLALNPCAMVPVIQDGDFTLWESNTIIRYLVSRYDGAQFYPTEPMARARIDQWIDWQASELNRSWSYAFLSLVRQSPEHQDSAALAVGIEQWSKNMEILDRQLESTGAYVSGETFSLADIPIGLSVNRWFETPLAHPDFAAVKAYYERLSLRPGYVLHGKNGTP</sequence>
<dbReference type="InterPro" id="IPR036282">
    <property type="entry name" value="Glutathione-S-Trfase_C_sf"/>
</dbReference>
<proteinExistence type="inferred from homology"/>
<dbReference type="InterPro" id="IPR010987">
    <property type="entry name" value="Glutathione-S-Trfase_C-like"/>
</dbReference>
<dbReference type="SUPFAM" id="SSF52833">
    <property type="entry name" value="Thioredoxin-like"/>
    <property type="match status" value="1"/>
</dbReference>
<dbReference type="PROSITE" id="PS50405">
    <property type="entry name" value="GST_CTER"/>
    <property type="match status" value="1"/>
</dbReference>
<evidence type="ECO:0000313" key="6">
    <source>
        <dbReference type="Proteomes" id="UP000326241"/>
    </source>
</evidence>
<dbReference type="FunFam" id="3.40.30.10:FF:000039">
    <property type="entry name" value="Glutathione S-transferase domain"/>
    <property type="match status" value="1"/>
</dbReference>
<dbReference type="SUPFAM" id="SSF47616">
    <property type="entry name" value="GST C-terminal domain-like"/>
    <property type="match status" value="1"/>
</dbReference>
<dbReference type="InterPro" id="IPR036249">
    <property type="entry name" value="Thioredoxin-like_sf"/>
</dbReference>
<feature type="domain" description="GST N-terminal" evidence="3">
    <location>
        <begin position="1"/>
        <end position="81"/>
    </location>
</feature>
<evidence type="ECO:0000256" key="1">
    <source>
        <dbReference type="ARBA" id="ARBA00007409"/>
    </source>
</evidence>
<evidence type="ECO:0000256" key="2">
    <source>
        <dbReference type="ARBA" id="ARBA00022679"/>
    </source>
</evidence>
<dbReference type="PANTHER" id="PTHR44051:SF19">
    <property type="entry name" value="DISULFIDE-BOND OXIDOREDUCTASE YFCG"/>
    <property type="match status" value="1"/>
</dbReference>
<dbReference type="SFLD" id="SFLDG01150">
    <property type="entry name" value="Main.1:_Beta-like"/>
    <property type="match status" value="1"/>
</dbReference>
<dbReference type="InterPro" id="IPR004045">
    <property type="entry name" value="Glutathione_S-Trfase_N"/>
</dbReference>
<keyword evidence="2 5" id="KW-0808">Transferase</keyword>
<dbReference type="PANTHER" id="PTHR44051">
    <property type="entry name" value="GLUTATHIONE S-TRANSFERASE-RELATED"/>
    <property type="match status" value="1"/>
</dbReference>
<dbReference type="GO" id="GO:0004364">
    <property type="term" value="F:glutathione transferase activity"/>
    <property type="evidence" value="ECO:0007669"/>
    <property type="project" value="UniProtKB-EC"/>
</dbReference>
<dbReference type="Pfam" id="PF13409">
    <property type="entry name" value="GST_N_2"/>
    <property type="match status" value="1"/>
</dbReference>
<name>A0A5E6PE08_PSEFL</name>
<comment type="similarity">
    <text evidence="1">Belongs to the GST superfamily.</text>
</comment>
<dbReference type="Gene3D" id="1.20.1050.10">
    <property type="match status" value="1"/>
</dbReference>
<dbReference type="PROSITE" id="PS50404">
    <property type="entry name" value="GST_NTER"/>
    <property type="match status" value="1"/>
</dbReference>
<organism evidence="5 6">
    <name type="scientific">Pseudomonas fluorescens</name>
    <dbReference type="NCBI Taxonomy" id="294"/>
    <lineage>
        <taxon>Bacteria</taxon>
        <taxon>Pseudomonadati</taxon>
        <taxon>Pseudomonadota</taxon>
        <taxon>Gammaproteobacteria</taxon>
        <taxon>Pseudomonadales</taxon>
        <taxon>Pseudomonadaceae</taxon>
        <taxon>Pseudomonas</taxon>
    </lineage>
</organism>
<dbReference type="CDD" id="cd03180">
    <property type="entry name" value="GST_C_2"/>
    <property type="match status" value="1"/>
</dbReference>
<dbReference type="EC" id="2.5.1.18" evidence="5"/>
<evidence type="ECO:0000313" key="5">
    <source>
        <dbReference type="EMBL" id="VVM41668.1"/>
    </source>
</evidence>
<reference evidence="5 6" key="1">
    <citation type="submission" date="2019-09" db="EMBL/GenBank/DDBJ databases">
        <authorList>
            <person name="Chandra G."/>
            <person name="Truman W A."/>
        </authorList>
    </citation>
    <scope>NUCLEOTIDE SEQUENCE [LARGE SCALE GENOMIC DNA]</scope>
    <source>
        <strain evidence="5">PS624</strain>
    </source>
</reference>
<feature type="domain" description="GST C-terminal" evidence="4">
    <location>
        <begin position="86"/>
        <end position="207"/>
    </location>
</feature>